<comment type="subcellular location">
    <subcellularLocation>
        <location evidence="1">Membrane</location>
        <topology evidence="1">Multi-pass membrane protein</topology>
    </subcellularLocation>
</comment>
<keyword evidence="4 6" id="KW-0472">Membrane</keyword>
<gene>
    <name evidence="7" type="ORF">DDK22_15085</name>
</gene>
<keyword evidence="2 6" id="KW-0812">Transmembrane</keyword>
<feature type="transmembrane region" description="Helical" evidence="6">
    <location>
        <begin position="130"/>
        <end position="154"/>
    </location>
</feature>
<evidence type="ECO:0000256" key="1">
    <source>
        <dbReference type="ARBA" id="ARBA00004141"/>
    </source>
</evidence>
<comment type="caution">
    <text evidence="7">The sequence shown here is derived from an EMBL/GenBank/DDBJ whole genome shotgun (WGS) entry which is preliminary data.</text>
</comment>
<feature type="transmembrane region" description="Helical" evidence="6">
    <location>
        <begin position="235"/>
        <end position="254"/>
    </location>
</feature>
<reference evidence="7 8" key="1">
    <citation type="submission" date="2018-04" db="EMBL/GenBank/DDBJ databases">
        <title>Cupriavidus necator CR12 genome sequencing and assembly.</title>
        <authorList>
            <person name="Ben Fekih I."/>
            <person name="Mazhar H.S."/>
            <person name="Bello S.K."/>
            <person name="Rensing C."/>
        </authorList>
    </citation>
    <scope>NUCLEOTIDE SEQUENCE [LARGE SCALE GENOMIC DNA]</scope>
    <source>
        <strain evidence="7 8">CR12</strain>
    </source>
</reference>
<dbReference type="Proteomes" id="UP000253501">
    <property type="component" value="Unassembled WGS sequence"/>
</dbReference>
<sequence length="303" mass="33464">MNDIFRSFGRALISQLHPRMLMLTVLPFVLATLLWGGLLWWGWDPIMGATRSFLETSILTSWIYSALDWFGLQSMRTIVAPLFVAALAIPLVIASMLMFIGVFSVPAVVRHLERSYPDLAKAHGGSILGSVFQSLGSTLVFLALVLVTLPLWLIPPFFALIPPVLWGWLTYRVMTYDALADHASAEERKTLVRRHRTPLLVIGVAVGLLGSAPTLLWVSSAAVIFLFPFVLAGTLWLYVLIFIFSALWFGHFCLRALAQLRAERAAVPAQPPAQPPAPQPDKPALDGDVIDLAPTDVRRIENS</sequence>
<evidence type="ECO:0000256" key="6">
    <source>
        <dbReference type="SAM" id="Phobius"/>
    </source>
</evidence>
<evidence type="ECO:0000256" key="4">
    <source>
        <dbReference type="ARBA" id="ARBA00023136"/>
    </source>
</evidence>
<evidence type="ECO:0000256" key="2">
    <source>
        <dbReference type="ARBA" id="ARBA00022692"/>
    </source>
</evidence>
<evidence type="ECO:0000256" key="3">
    <source>
        <dbReference type="ARBA" id="ARBA00022989"/>
    </source>
</evidence>
<dbReference type="EMBL" id="QDHA01000034">
    <property type="protein sequence ID" value="RCJ07880.1"/>
    <property type="molecule type" value="Genomic_DNA"/>
</dbReference>
<feature type="transmembrane region" description="Helical" evidence="6">
    <location>
        <begin position="199"/>
        <end position="229"/>
    </location>
</feature>
<feature type="compositionally biased region" description="Pro residues" evidence="5">
    <location>
        <begin position="269"/>
        <end position="281"/>
    </location>
</feature>
<feature type="transmembrane region" description="Helical" evidence="6">
    <location>
        <begin position="21"/>
        <end position="43"/>
    </location>
</feature>
<keyword evidence="3 6" id="KW-1133">Transmembrane helix</keyword>
<feature type="region of interest" description="Disordered" evidence="5">
    <location>
        <begin position="268"/>
        <end position="303"/>
    </location>
</feature>
<dbReference type="Pfam" id="PF07264">
    <property type="entry name" value="EI24"/>
    <property type="match status" value="1"/>
</dbReference>
<dbReference type="RefSeq" id="WP_114132565.1">
    <property type="nucleotide sequence ID" value="NZ_CP068434.1"/>
</dbReference>
<name>A0A367PJ33_CUPNE</name>
<accession>A0A367PJ33</accession>
<dbReference type="InterPro" id="IPR059112">
    <property type="entry name" value="CysZ/EI24"/>
</dbReference>
<evidence type="ECO:0000313" key="8">
    <source>
        <dbReference type="Proteomes" id="UP000253501"/>
    </source>
</evidence>
<proteinExistence type="predicted"/>
<protein>
    <recommendedName>
        <fullName evidence="9">EI24 domain-containing protein</fullName>
    </recommendedName>
</protein>
<evidence type="ECO:0000313" key="7">
    <source>
        <dbReference type="EMBL" id="RCJ07880.1"/>
    </source>
</evidence>
<evidence type="ECO:0000256" key="5">
    <source>
        <dbReference type="SAM" id="MobiDB-lite"/>
    </source>
</evidence>
<dbReference type="AlphaFoldDB" id="A0A367PJ33"/>
<evidence type="ECO:0008006" key="9">
    <source>
        <dbReference type="Google" id="ProtNLM"/>
    </source>
</evidence>
<organism evidence="7 8">
    <name type="scientific">Cupriavidus necator</name>
    <name type="common">Alcaligenes eutrophus</name>
    <name type="synonym">Ralstonia eutropha</name>
    <dbReference type="NCBI Taxonomy" id="106590"/>
    <lineage>
        <taxon>Bacteria</taxon>
        <taxon>Pseudomonadati</taxon>
        <taxon>Pseudomonadota</taxon>
        <taxon>Betaproteobacteria</taxon>
        <taxon>Burkholderiales</taxon>
        <taxon>Burkholderiaceae</taxon>
        <taxon>Cupriavidus</taxon>
    </lineage>
</organism>
<feature type="transmembrane region" description="Helical" evidence="6">
    <location>
        <begin position="78"/>
        <end position="109"/>
    </location>
</feature>